<protein>
    <recommendedName>
        <fullName evidence="4">Peptidase inhibitor family I36</fullName>
    </recommendedName>
</protein>
<accession>A0A917Y8E0</accession>
<evidence type="ECO:0000313" key="3">
    <source>
        <dbReference type="Proteomes" id="UP000600365"/>
    </source>
</evidence>
<proteinExistence type="predicted"/>
<evidence type="ECO:0000313" key="2">
    <source>
        <dbReference type="EMBL" id="GGN77782.1"/>
    </source>
</evidence>
<evidence type="ECO:0000256" key="1">
    <source>
        <dbReference type="SAM" id="SignalP"/>
    </source>
</evidence>
<dbReference type="AlphaFoldDB" id="A0A917Y8E0"/>
<keyword evidence="3" id="KW-1185">Reference proteome</keyword>
<dbReference type="Proteomes" id="UP000600365">
    <property type="component" value="Unassembled WGS sequence"/>
</dbReference>
<feature type="signal peptide" evidence="1">
    <location>
        <begin position="1"/>
        <end position="47"/>
    </location>
</feature>
<dbReference type="EMBL" id="BMMM01000012">
    <property type="protein sequence ID" value="GGN77782.1"/>
    <property type="molecule type" value="Genomic_DNA"/>
</dbReference>
<comment type="caution">
    <text evidence="2">The sequence shown here is derived from an EMBL/GenBank/DDBJ whole genome shotgun (WGS) entry which is preliminary data.</text>
</comment>
<feature type="chain" id="PRO_5036949544" description="Peptidase inhibitor family I36" evidence="1">
    <location>
        <begin position="48"/>
        <end position="194"/>
    </location>
</feature>
<sequence length="194" mass="20503">MRDGTPPALQQKETGGYTLRPARSVAALSAVVASFAAVLATAPSASAATSYASDACSSAYNRACFRIHFNSRSETTQLSQSACFASNKSIKDHWGYSPNGASIVRYIFGGFPGYYTDPDGDTHKGMSNPCDDTGNGQYATDNAASAYNQDPSHSYTVYSNAGYSGSKKTIPKYDGIARNLGSGLKNKNSSSKRN</sequence>
<reference evidence="2 3" key="1">
    <citation type="journal article" date="2014" name="Int. J. Syst. Evol. Microbiol.">
        <title>Complete genome sequence of Corynebacterium casei LMG S-19264T (=DSM 44701T), isolated from a smear-ripened cheese.</title>
        <authorList>
            <consortium name="US DOE Joint Genome Institute (JGI-PGF)"/>
            <person name="Walter F."/>
            <person name="Albersmeier A."/>
            <person name="Kalinowski J."/>
            <person name="Ruckert C."/>
        </authorList>
    </citation>
    <scope>NUCLEOTIDE SEQUENCE [LARGE SCALE GENOMIC DNA]</scope>
    <source>
        <strain evidence="2 3">CGMCC 4.7111</strain>
    </source>
</reference>
<evidence type="ECO:0008006" key="4">
    <source>
        <dbReference type="Google" id="ProtNLM"/>
    </source>
</evidence>
<gene>
    <name evidence="2" type="ORF">GCM10011579_060330</name>
</gene>
<name>A0A917Y8E0_9ACTN</name>
<keyword evidence="1" id="KW-0732">Signal</keyword>
<organism evidence="2 3">
    <name type="scientific">Streptomyces albiflavescens</name>
    <dbReference type="NCBI Taxonomy" id="1623582"/>
    <lineage>
        <taxon>Bacteria</taxon>
        <taxon>Bacillati</taxon>
        <taxon>Actinomycetota</taxon>
        <taxon>Actinomycetes</taxon>
        <taxon>Kitasatosporales</taxon>
        <taxon>Streptomycetaceae</taxon>
        <taxon>Streptomyces</taxon>
    </lineage>
</organism>